<protein>
    <submittedName>
        <fullName evidence="4">Plasma membrane-associated cation-binding protein 1</fullName>
    </submittedName>
</protein>
<evidence type="ECO:0000259" key="2">
    <source>
        <dbReference type="Pfam" id="PF14111"/>
    </source>
</evidence>
<evidence type="ECO:0000256" key="1">
    <source>
        <dbReference type="SAM" id="MobiDB-lite"/>
    </source>
</evidence>
<sequence length="303" mass="33902">MGYWNSKVVPKFKKLFEKNSAKKAAAAEACKTFDESKETINKEVEEKKTALQPKVVETYEATSAEVKALVRDPKEAGLKKNSAAVVKYLEELVKIEFPGSTAVKDASSTYGANYVARPITFLFEKVCVFLPEEVKTREIVVEEPTKTEEPAKTEEPVKTEETSGEKEKDIVEEIKKDETATCDIVQSVRLLCGVRFVMAQSSFLKGKAPLVRTETVKISNSVMAQRIQQFSLTLIGRLMNPSIQRMESLISTLPKIWKLEDKVVGADLGQGTFQFNFAEEADLQGVLQNGPYHFDSWMISLVK</sequence>
<reference evidence="4" key="2">
    <citation type="submission" date="2025-08" db="UniProtKB">
        <authorList>
            <consortium name="RefSeq"/>
        </authorList>
    </citation>
    <scope>IDENTIFICATION</scope>
    <source>
        <tissue evidence="4">Leaf</tissue>
    </source>
</reference>
<proteinExistence type="predicted"/>
<name>A0ABM0URY3_CAMSA</name>
<feature type="domain" description="DUF4283" evidence="2">
    <location>
        <begin position="228"/>
        <end position="301"/>
    </location>
</feature>
<reference evidence="3" key="1">
    <citation type="journal article" date="2014" name="Nat. Commun.">
        <title>The emerging biofuel crop Camelina sativa retains a highly undifferentiated hexaploid genome structure.</title>
        <authorList>
            <person name="Kagale S."/>
            <person name="Koh C."/>
            <person name="Nixon J."/>
            <person name="Bollina V."/>
            <person name="Clarke W.E."/>
            <person name="Tuteja R."/>
            <person name="Spillane C."/>
            <person name="Robinson S.J."/>
            <person name="Links M.G."/>
            <person name="Clarke C."/>
            <person name="Higgins E.E."/>
            <person name="Huebert T."/>
            <person name="Sharpe A.G."/>
            <person name="Parkin I.A."/>
        </authorList>
    </citation>
    <scope>NUCLEOTIDE SEQUENCE [LARGE SCALE GENOMIC DNA]</scope>
    <source>
        <strain evidence="3">cv. DH55</strain>
    </source>
</reference>
<evidence type="ECO:0000313" key="4">
    <source>
        <dbReference type="RefSeq" id="XP_010445250.1"/>
    </source>
</evidence>
<dbReference type="Pfam" id="PF14111">
    <property type="entry name" value="DUF4283"/>
    <property type="match status" value="1"/>
</dbReference>
<accession>A0ABM0URY3</accession>
<gene>
    <name evidence="4" type="primary">LOC104727888</name>
</gene>
<dbReference type="RefSeq" id="XP_010445250.1">
    <property type="nucleotide sequence ID" value="XM_010446948.2"/>
</dbReference>
<dbReference type="Pfam" id="PF05558">
    <property type="entry name" value="DREPP"/>
    <property type="match status" value="1"/>
</dbReference>
<dbReference type="InterPro" id="IPR008469">
    <property type="entry name" value="DREPP"/>
</dbReference>
<evidence type="ECO:0000313" key="3">
    <source>
        <dbReference type="Proteomes" id="UP000694864"/>
    </source>
</evidence>
<dbReference type="Proteomes" id="UP000694864">
    <property type="component" value="Chromosome 11"/>
</dbReference>
<dbReference type="InterPro" id="IPR025558">
    <property type="entry name" value="DUF4283"/>
</dbReference>
<organism evidence="3 4">
    <name type="scientific">Camelina sativa</name>
    <name type="common">False flax</name>
    <name type="synonym">Myagrum sativum</name>
    <dbReference type="NCBI Taxonomy" id="90675"/>
    <lineage>
        <taxon>Eukaryota</taxon>
        <taxon>Viridiplantae</taxon>
        <taxon>Streptophyta</taxon>
        <taxon>Embryophyta</taxon>
        <taxon>Tracheophyta</taxon>
        <taxon>Spermatophyta</taxon>
        <taxon>Magnoliopsida</taxon>
        <taxon>eudicotyledons</taxon>
        <taxon>Gunneridae</taxon>
        <taxon>Pentapetalae</taxon>
        <taxon>rosids</taxon>
        <taxon>malvids</taxon>
        <taxon>Brassicales</taxon>
        <taxon>Brassicaceae</taxon>
        <taxon>Camelineae</taxon>
        <taxon>Camelina</taxon>
    </lineage>
</organism>
<dbReference type="GeneID" id="104727888"/>
<dbReference type="PANTHER" id="PTHR38522:SF2">
    <property type="entry name" value="PLASMA MEMBRANE-ASSOCIATED CATION-BINDING PROTEIN 1"/>
    <property type="match status" value="1"/>
</dbReference>
<feature type="region of interest" description="Disordered" evidence="1">
    <location>
        <begin position="145"/>
        <end position="168"/>
    </location>
</feature>
<keyword evidence="3" id="KW-1185">Reference proteome</keyword>
<dbReference type="PANTHER" id="PTHR38522">
    <property type="entry name" value="PLASMA MEMBRANE-ASSOCIATED CATION-BINDING PROTEIN 1"/>
    <property type="match status" value="1"/>
</dbReference>